<keyword evidence="2 4" id="KW-0378">Hydrolase</keyword>
<evidence type="ECO:0000256" key="2">
    <source>
        <dbReference type="ARBA" id="ARBA00022801"/>
    </source>
</evidence>
<accession>A0A060BVQ1</accession>
<feature type="non-terminal residue" evidence="4">
    <location>
        <position position="145"/>
    </location>
</feature>
<proteinExistence type="inferred from homology"/>
<dbReference type="SUPFAM" id="SSF53474">
    <property type="entry name" value="alpha/beta-Hydrolases"/>
    <property type="match status" value="1"/>
</dbReference>
<feature type="domain" description="Alpha/beta hydrolase fold-3" evidence="3">
    <location>
        <begin position="83"/>
        <end position="144"/>
    </location>
</feature>
<dbReference type="GO" id="GO:0034338">
    <property type="term" value="F:short-chain carboxylesterase activity"/>
    <property type="evidence" value="ECO:0007669"/>
    <property type="project" value="TreeGrafter"/>
</dbReference>
<sequence>MEPNEEVKKLFALLGDNAKISFEGHSLEQVRTMYPSIGENFGGNTEEMEVVIDLTIPQEKNITVRQYKPYRMMTTENELAPALLYFHGGGWTIGSIDTHDKVCRHIAKESQCMVLSVEYGLAPENPMPSGPTDAINVLKYIYSNG</sequence>
<dbReference type="EMBL" id="KF119752">
    <property type="protein sequence ID" value="AIA87019.1"/>
    <property type="molecule type" value="Genomic_DNA"/>
</dbReference>
<dbReference type="InterPro" id="IPR002168">
    <property type="entry name" value="Lipase_GDXG_HIS_AS"/>
</dbReference>
<dbReference type="InterPro" id="IPR029058">
    <property type="entry name" value="AB_hydrolase_fold"/>
</dbReference>
<protein>
    <submittedName>
        <fullName evidence="4">Abhydrolase_3</fullName>
    </submittedName>
</protein>
<name>A0A060BVQ1_9GAMM</name>
<dbReference type="Gene3D" id="3.40.50.1820">
    <property type="entry name" value="alpha/beta hydrolase"/>
    <property type="match status" value="1"/>
</dbReference>
<evidence type="ECO:0000256" key="1">
    <source>
        <dbReference type="ARBA" id="ARBA00010515"/>
    </source>
</evidence>
<dbReference type="PROSITE" id="PS01173">
    <property type="entry name" value="LIPASE_GDXG_HIS"/>
    <property type="match status" value="1"/>
</dbReference>
<organism evidence="4">
    <name type="scientific">uncultured Acinetobacter sp</name>
    <dbReference type="NCBI Taxonomy" id="165433"/>
    <lineage>
        <taxon>Bacteria</taxon>
        <taxon>Pseudomonadati</taxon>
        <taxon>Pseudomonadota</taxon>
        <taxon>Gammaproteobacteria</taxon>
        <taxon>Moraxellales</taxon>
        <taxon>Moraxellaceae</taxon>
        <taxon>Acinetobacter</taxon>
        <taxon>environmental samples</taxon>
    </lineage>
</organism>
<dbReference type="PANTHER" id="PTHR23024">
    <property type="entry name" value="ARYLACETAMIDE DEACETYLASE"/>
    <property type="match status" value="1"/>
</dbReference>
<reference evidence="4" key="1">
    <citation type="journal article" date="2013" name="Environ. Microbiol.">
        <title>Seasonally variable intestinal metagenomes of the red palm weevil (Rhynchophorus ferrugineus).</title>
        <authorList>
            <person name="Jia S."/>
            <person name="Zhang X."/>
            <person name="Zhang G."/>
            <person name="Yin A."/>
            <person name="Zhang S."/>
            <person name="Li F."/>
            <person name="Wang L."/>
            <person name="Zhao D."/>
            <person name="Yun Q."/>
            <person name="Tala"/>
            <person name="Wang J."/>
            <person name="Sun G."/>
            <person name="Baabdullah M."/>
            <person name="Yu X."/>
            <person name="Hu S."/>
            <person name="Al-Mssallem I.S."/>
            <person name="Yu J."/>
        </authorList>
    </citation>
    <scope>NUCLEOTIDE SEQUENCE</scope>
</reference>
<dbReference type="Pfam" id="PF07859">
    <property type="entry name" value="Abhydrolase_3"/>
    <property type="match status" value="1"/>
</dbReference>
<dbReference type="AlphaFoldDB" id="A0A060BVQ1"/>
<dbReference type="InterPro" id="IPR050466">
    <property type="entry name" value="Carboxylest/Gibb_receptor"/>
</dbReference>
<evidence type="ECO:0000259" key="3">
    <source>
        <dbReference type="Pfam" id="PF07859"/>
    </source>
</evidence>
<evidence type="ECO:0000313" key="4">
    <source>
        <dbReference type="EMBL" id="AIA87019.1"/>
    </source>
</evidence>
<comment type="similarity">
    <text evidence="1">Belongs to the 'GDXG' lipolytic enzyme family.</text>
</comment>
<dbReference type="PANTHER" id="PTHR23024:SF24">
    <property type="entry name" value="ALPHA_BETA HYDROLASE FOLD-3 DOMAIN-CONTAINING PROTEIN"/>
    <property type="match status" value="1"/>
</dbReference>
<dbReference type="InterPro" id="IPR013094">
    <property type="entry name" value="AB_hydrolase_3"/>
</dbReference>